<evidence type="ECO:0000256" key="6">
    <source>
        <dbReference type="ARBA" id="ARBA00023303"/>
    </source>
</evidence>
<evidence type="ECO:0000313" key="12">
    <source>
        <dbReference type="Proteomes" id="UP000294854"/>
    </source>
</evidence>
<dbReference type="OrthoDB" id="9799631at2"/>
<dbReference type="PANTHER" id="PTHR28259">
    <property type="entry name" value="FLUORIDE EXPORT PROTEIN 1-RELATED"/>
    <property type="match status" value="1"/>
</dbReference>
<comment type="activity regulation">
    <text evidence="10">Na(+) is not transported, but it plays an essential structural role and its presence is essential for fluoride channel function.</text>
</comment>
<keyword evidence="6 10" id="KW-0407">Ion channel</keyword>
<protein>
    <recommendedName>
        <fullName evidence="10">Fluoride-specific ion channel FluC</fullName>
    </recommendedName>
</protein>
<comment type="function">
    <text evidence="9 10">Fluoride-specific ion channel. Important for reducing fluoride concentration in the cell, thus reducing its toxicity.</text>
</comment>
<evidence type="ECO:0000256" key="5">
    <source>
        <dbReference type="ARBA" id="ARBA00023136"/>
    </source>
</evidence>
<feature type="transmembrane region" description="Helical" evidence="10">
    <location>
        <begin position="92"/>
        <end position="114"/>
    </location>
</feature>
<proteinExistence type="inferred from homology"/>
<dbReference type="RefSeq" id="WP_010620176.1">
    <property type="nucleotide sequence ID" value="NZ_PUFO01000066.1"/>
</dbReference>
<keyword evidence="5 10" id="KW-0472">Membrane</keyword>
<organism evidence="11 12">
    <name type="scientific">Secundilactobacillus malefermentans</name>
    <dbReference type="NCBI Taxonomy" id="176292"/>
    <lineage>
        <taxon>Bacteria</taxon>
        <taxon>Bacillati</taxon>
        <taxon>Bacillota</taxon>
        <taxon>Bacilli</taxon>
        <taxon>Lactobacillales</taxon>
        <taxon>Lactobacillaceae</taxon>
        <taxon>Secundilactobacillus</taxon>
    </lineage>
</organism>
<evidence type="ECO:0000256" key="1">
    <source>
        <dbReference type="ARBA" id="ARBA00004651"/>
    </source>
</evidence>
<evidence type="ECO:0000256" key="10">
    <source>
        <dbReference type="HAMAP-Rule" id="MF_00454"/>
    </source>
</evidence>
<comment type="subcellular location">
    <subcellularLocation>
        <location evidence="1 10">Cell membrane</location>
        <topology evidence="1 10">Multi-pass membrane protein</topology>
    </subcellularLocation>
</comment>
<dbReference type="PANTHER" id="PTHR28259:SF1">
    <property type="entry name" value="FLUORIDE EXPORT PROTEIN 1-RELATED"/>
    <property type="match status" value="1"/>
</dbReference>
<feature type="transmembrane region" description="Helical" evidence="10">
    <location>
        <begin position="61"/>
        <end position="80"/>
    </location>
</feature>
<keyword evidence="12" id="KW-1185">Reference proteome</keyword>
<reference evidence="11 12" key="1">
    <citation type="journal article" date="2019" name="Appl. Microbiol. Biotechnol.">
        <title>Uncovering carbohydrate metabolism through a genotype-phenotype association study of 56 lactic acid bacteria genomes.</title>
        <authorList>
            <person name="Buron-Moles G."/>
            <person name="Chailyan A."/>
            <person name="Dolejs I."/>
            <person name="Forster J."/>
            <person name="Miks M.H."/>
        </authorList>
    </citation>
    <scope>NUCLEOTIDE SEQUENCE [LARGE SCALE GENOMIC DNA]</scope>
    <source>
        <strain evidence="11 12">ATCC 49373</strain>
    </source>
</reference>
<dbReference type="Proteomes" id="UP000294854">
    <property type="component" value="Unassembled WGS sequence"/>
</dbReference>
<evidence type="ECO:0000256" key="8">
    <source>
        <dbReference type="ARBA" id="ARBA00035585"/>
    </source>
</evidence>
<dbReference type="HAMAP" id="MF_00454">
    <property type="entry name" value="FluC"/>
    <property type="match status" value="1"/>
</dbReference>
<dbReference type="STRING" id="1122149.FD44_GL001443"/>
<sequence length="125" mass="13362">MDELFIIIFAMIGGTMRYGIDQLIPNSPLPIATFSINLVGCFLLALLNTTLVVSERVPARLSLGLGTGLIGAFTTFSSFTLEILNLLMGHDWLIAGLYTLGSLVFGLAGSYLGVQAGHKLKKVSE</sequence>
<dbReference type="GO" id="GO:0062054">
    <property type="term" value="F:fluoride channel activity"/>
    <property type="evidence" value="ECO:0007669"/>
    <property type="project" value="UniProtKB-UniRule"/>
</dbReference>
<keyword evidence="2 10" id="KW-1003">Cell membrane</keyword>
<feature type="binding site" evidence="10">
    <location>
        <position position="74"/>
    </location>
    <ligand>
        <name>Na(+)</name>
        <dbReference type="ChEBI" id="CHEBI:29101"/>
        <note>structural</note>
    </ligand>
</feature>
<accession>A0A4R5NM43</accession>
<evidence type="ECO:0000313" key="11">
    <source>
        <dbReference type="EMBL" id="TDG75411.1"/>
    </source>
</evidence>
<gene>
    <name evidence="10" type="primary">fluC</name>
    <name evidence="10" type="synonym">crcB</name>
    <name evidence="11" type="ORF">C5L31_000285</name>
</gene>
<dbReference type="GO" id="GO:0046872">
    <property type="term" value="F:metal ion binding"/>
    <property type="evidence" value="ECO:0007669"/>
    <property type="project" value="UniProtKB-KW"/>
</dbReference>
<dbReference type="EMBL" id="PUFO01000066">
    <property type="protein sequence ID" value="TDG75411.1"/>
    <property type="molecule type" value="Genomic_DNA"/>
</dbReference>
<comment type="similarity">
    <text evidence="7 10">Belongs to the fluoride channel Fluc/FEX (TC 1.A.43) family.</text>
</comment>
<evidence type="ECO:0000256" key="4">
    <source>
        <dbReference type="ARBA" id="ARBA00022989"/>
    </source>
</evidence>
<dbReference type="GO" id="GO:0140114">
    <property type="term" value="P:cellular detoxification of fluoride"/>
    <property type="evidence" value="ECO:0007669"/>
    <property type="project" value="UniProtKB-UniRule"/>
</dbReference>
<keyword evidence="10" id="KW-0479">Metal-binding</keyword>
<comment type="catalytic activity">
    <reaction evidence="8">
        <text>fluoride(in) = fluoride(out)</text>
        <dbReference type="Rhea" id="RHEA:76159"/>
        <dbReference type="ChEBI" id="CHEBI:17051"/>
    </reaction>
    <physiologicalReaction direction="left-to-right" evidence="8">
        <dbReference type="Rhea" id="RHEA:76160"/>
    </physiologicalReaction>
</comment>
<dbReference type="Pfam" id="PF02537">
    <property type="entry name" value="CRCB"/>
    <property type="match status" value="1"/>
</dbReference>
<feature type="binding site" evidence="10">
    <location>
        <position position="71"/>
    </location>
    <ligand>
        <name>Na(+)</name>
        <dbReference type="ChEBI" id="CHEBI:29101"/>
        <note>structural</note>
    </ligand>
</feature>
<evidence type="ECO:0000256" key="9">
    <source>
        <dbReference type="ARBA" id="ARBA00049940"/>
    </source>
</evidence>
<evidence type="ECO:0000256" key="3">
    <source>
        <dbReference type="ARBA" id="ARBA00022692"/>
    </source>
</evidence>
<keyword evidence="10" id="KW-0813">Transport</keyword>
<feature type="transmembrane region" description="Helical" evidence="10">
    <location>
        <begin position="29"/>
        <end position="49"/>
    </location>
</feature>
<keyword evidence="10" id="KW-0915">Sodium</keyword>
<name>A0A4R5NM43_9LACO</name>
<keyword evidence="4 10" id="KW-1133">Transmembrane helix</keyword>
<keyword evidence="3 10" id="KW-0812">Transmembrane</keyword>
<dbReference type="AlphaFoldDB" id="A0A4R5NM43"/>
<keyword evidence="10" id="KW-0406">Ion transport</keyword>
<dbReference type="InterPro" id="IPR003691">
    <property type="entry name" value="FluC"/>
</dbReference>
<comment type="caution">
    <text evidence="11">The sequence shown here is derived from an EMBL/GenBank/DDBJ whole genome shotgun (WGS) entry which is preliminary data.</text>
</comment>
<evidence type="ECO:0000256" key="2">
    <source>
        <dbReference type="ARBA" id="ARBA00022475"/>
    </source>
</evidence>
<evidence type="ECO:0000256" key="7">
    <source>
        <dbReference type="ARBA" id="ARBA00035120"/>
    </source>
</evidence>
<dbReference type="GO" id="GO:0005886">
    <property type="term" value="C:plasma membrane"/>
    <property type="evidence" value="ECO:0007669"/>
    <property type="project" value="UniProtKB-SubCell"/>
</dbReference>